<evidence type="ECO:0000313" key="2">
    <source>
        <dbReference type="Proteomes" id="UP001341840"/>
    </source>
</evidence>
<gene>
    <name evidence="1" type="ORF">PIB30_107515</name>
</gene>
<reference evidence="1 2" key="1">
    <citation type="journal article" date="2023" name="Plants (Basel)">
        <title>Bridging the Gap: Combining Genomics and Transcriptomics Approaches to Understand Stylosanthes scabra, an Orphan Legume from the Brazilian Caatinga.</title>
        <authorList>
            <person name="Ferreira-Neto J.R.C."/>
            <person name="da Silva M.D."/>
            <person name="Binneck E."/>
            <person name="de Melo N.F."/>
            <person name="da Silva R.H."/>
            <person name="de Melo A.L.T.M."/>
            <person name="Pandolfi V."/>
            <person name="Bustamante F.O."/>
            <person name="Brasileiro-Vidal A.C."/>
            <person name="Benko-Iseppon A.M."/>
        </authorList>
    </citation>
    <scope>NUCLEOTIDE SEQUENCE [LARGE SCALE GENOMIC DNA]</scope>
    <source>
        <tissue evidence="1">Leaves</tissue>
    </source>
</reference>
<dbReference type="Proteomes" id="UP001341840">
    <property type="component" value="Unassembled WGS sequence"/>
</dbReference>
<protein>
    <submittedName>
        <fullName evidence="1">Uncharacterized protein</fullName>
    </submittedName>
</protein>
<keyword evidence="2" id="KW-1185">Reference proteome</keyword>
<evidence type="ECO:0000313" key="1">
    <source>
        <dbReference type="EMBL" id="MED6190611.1"/>
    </source>
</evidence>
<name>A0ABU6WYS1_9FABA</name>
<sequence length="80" mass="9481">MTRRGWKTREEERNIKRNRSDKLIQHPLAIHENILDLQIKLMNMDIMKNATKTTKRRPRVMPQGLGCVTNVPKKAILEYI</sequence>
<feature type="non-terminal residue" evidence="1">
    <location>
        <position position="80"/>
    </location>
</feature>
<accession>A0ABU6WYS1</accession>
<proteinExistence type="predicted"/>
<organism evidence="1 2">
    <name type="scientific">Stylosanthes scabra</name>
    <dbReference type="NCBI Taxonomy" id="79078"/>
    <lineage>
        <taxon>Eukaryota</taxon>
        <taxon>Viridiplantae</taxon>
        <taxon>Streptophyta</taxon>
        <taxon>Embryophyta</taxon>
        <taxon>Tracheophyta</taxon>
        <taxon>Spermatophyta</taxon>
        <taxon>Magnoliopsida</taxon>
        <taxon>eudicotyledons</taxon>
        <taxon>Gunneridae</taxon>
        <taxon>Pentapetalae</taxon>
        <taxon>rosids</taxon>
        <taxon>fabids</taxon>
        <taxon>Fabales</taxon>
        <taxon>Fabaceae</taxon>
        <taxon>Papilionoideae</taxon>
        <taxon>50 kb inversion clade</taxon>
        <taxon>dalbergioids sensu lato</taxon>
        <taxon>Dalbergieae</taxon>
        <taxon>Pterocarpus clade</taxon>
        <taxon>Stylosanthes</taxon>
    </lineage>
</organism>
<dbReference type="EMBL" id="JASCZI010185849">
    <property type="protein sequence ID" value="MED6190611.1"/>
    <property type="molecule type" value="Genomic_DNA"/>
</dbReference>
<comment type="caution">
    <text evidence="1">The sequence shown here is derived from an EMBL/GenBank/DDBJ whole genome shotgun (WGS) entry which is preliminary data.</text>
</comment>